<proteinExistence type="predicted"/>
<dbReference type="Gene3D" id="1.10.3230.30">
    <property type="entry name" value="Phage gp6-like head-tail connector protein"/>
    <property type="match status" value="1"/>
</dbReference>
<organism evidence="1 2">
    <name type="scientific">Acetivibrio ethanolgignens</name>
    <dbReference type="NCBI Taxonomy" id="290052"/>
    <lineage>
        <taxon>Bacteria</taxon>
        <taxon>Bacillati</taxon>
        <taxon>Bacillota</taxon>
        <taxon>Clostridia</taxon>
        <taxon>Eubacteriales</taxon>
        <taxon>Oscillospiraceae</taxon>
        <taxon>Acetivibrio</taxon>
    </lineage>
</organism>
<dbReference type="OrthoDB" id="5654at2"/>
<dbReference type="Pfam" id="PF05135">
    <property type="entry name" value="Phage_connect_1"/>
    <property type="match status" value="1"/>
</dbReference>
<evidence type="ECO:0000313" key="1">
    <source>
        <dbReference type="EMBL" id="KSV60412.1"/>
    </source>
</evidence>
<name>A0A0V8QIT6_9FIRM</name>
<dbReference type="CDD" id="cd08054">
    <property type="entry name" value="gp6"/>
    <property type="match status" value="1"/>
</dbReference>
<dbReference type="EMBL" id="LNAM01000013">
    <property type="protein sequence ID" value="KSV60412.1"/>
    <property type="molecule type" value="Genomic_DNA"/>
</dbReference>
<gene>
    <name evidence="1" type="ORF">ASU35_05495</name>
</gene>
<reference evidence="1 2" key="1">
    <citation type="submission" date="2015-11" db="EMBL/GenBank/DDBJ databases">
        <title>Butyribacter intestini gen. nov., sp. nov., a butyric acid-producing bacterium of the family Lachnospiraceae isolated from the human faeces.</title>
        <authorList>
            <person name="Zou Y."/>
            <person name="Xue W."/>
            <person name="Luo G."/>
            <person name="Lv M."/>
        </authorList>
    </citation>
    <scope>NUCLEOTIDE SEQUENCE [LARGE SCALE GENOMIC DNA]</scope>
    <source>
        <strain evidence="1 2">ACET-33324</strain>
    </source>
</reference>
<evidence type="ECO:0000313" key="2">
    <source>
        <dbReference type="Proteomes" id="UP000054874"/>
    </source>
</evidence>
<dbReference type="InterPro" id="IPR006450">
    <property type="entry name" value="Phage_HK97_gp6-like"/>
</dbReference>
<protein>
    <submittedName>
        <fullName evidence="1">AraC family transcriptional regulator</fullName>
    </submittedName>
</protein>
<sequence>MIITLDEMKSYLRVDHEDDDIIIESLIASSQQLCMDVARISDEEAFEKEPCSKVAVMYAVAYQYEHREDANHLQLTLSIRALLFGIRQEGF</sequence>
<keyword evidence="2" id="KW-1185">Reference proteome</keyword>
<dbReference type="InterPro" id="IPR021146">
    <property type="entry name" value="Phage_gp6-like_head-tail"/>
</dbReference>
<dbReference type="NCBIfam" id="TIGR01560">
    <property type="entry name" value="put_DNA_pack"/>
    <property type="match status" value="1"/>
</dbReference>
<dbReference type="STRING" id="290052.ASU35_05495"/>
<dbReference type="RefSeq" id="WP_058351388.1">
    <property type="nucleotide sequence ID" value="NZ_CABMMD010000013.1"/>
</dbReference>
<dbReference type="AlphaFoldDB" id="A0A0V8QIT6"/>
<comment type="caution">
    <text evidence="1">The sequence shown here is derived from an EMBL/GenBank/DDBJ whole genome shotgun (WGS) entry which is preliminary data.</text>
</comment>
<dbReference type="Proteomes" id="UP000054874">
    <property type="component" value="Unassembled WGS sequence"/>
</dbReference>
<accession>A0A0V8QIT6</accession>